<evidence type="ECO:0000256" key="1">
    <source>
        <dbReference type="SAM" id="SignalP"/>
    </source>
</evidence>
<dbReference type="EnsemblMetazoa" id="XM_016917606">
    <property type="protein sequence ID" value="XP_016773095"/>
    <property type="gene ID" value="LOC102656489"/>
</dbReference>
<proteinExistence type="predicted"/>
<evidence type="ECO:0000313" key="4">
    <source>
        <dbReference type="RefSeq" id="XP_016773095.1"/>
    </source>
</evidence>
<reference evidence="4" key="2">
    <citation type="submission" date="2025-04" db="UniProtKB">
        <authorList>
            <consortium name="RefSeq"/>
        </authorList>
    </citation>
    <scope>IDENTIFICATION</scope>
    <source>
        <strain evidence="4">DH4</strain>
        <tissue evidence="4">Whole body</tissue>
    </source>
</reference>
<feature type="signal peptide" evidence="1">
    <location>
        <begin position="1"/>
        <end position="29"/>
    </location>
</feature>
<gene>
    <name evidence="4" type="primary">LOC102656489</name>
</gene>
<reference evidence="2" key="1">
    <citation type="submission" date="2021-01" db="UniProtKB">
        <authorList>
            <consortium name="EnsemblMetazoa"/>
        </authorList>
    </citation>
    <scope>IDENTIFICATION</scope>
    <source>
        <strain evidence="2">DH4</strain>
    </source>
</reference>
<name>A0A7M7IJW4_APIME</name>
<dbReference type="GeneID" id="102656489"/>
<dbReference type="AlphaFoldDB" id="A0A7M7IJW4"/>
<dbReference type="RefSeq" id="XP_016773095.1">
    <property type="nucleotide sequence ID" value="XM_016917606.2"/>
</dbReference>
<accession>A0A8B7KRS1</accession>
<protein>
    <submittedName>
        <fullName evidence="4">Uncharacterized protein LOC102656489</fullName>
    </submittedName>
</protein>
<sequence length="249" mass="27935">MTNECWITMVKLRVSVVLILLASVNLVEPLVQEGLSKFLGSITGIKNVRIPELLNQLCNQSQGSNTTRRDACYGCFFRATSQTLGYSLLMAISNCADIYLNNTDYGHCQQYLRNATSMMNSRTSATTIYCSFLECVRQVNKDTLLRECVGEAIRIFPNFNLTDVKLAQLYVNTTACVLAKTRCSQMNPITGEFQEDDLANKLNIPTVNAVLVNTNYDINIVQLPFHSSSIDVCAKYRNYEQASWPTVMC</sequence>
<reference evidence="3" key="3">
    <citation type="submission" date="2025-05" db="UniProtKB">
        <authorList>
            <consortium name="RefSeq"/>
        </authorList>
    </citation>
    <scope>NUCLEOTIDE SEQUENCE [LARGE SCALE GENOMIC DNA]</scope>
    <source>
        <strain evidence="3">DH4</strain>
    </source>
</reference>
<accession>A0A7M7IJW4</accession>
<keyword evidence="1" id="KW-0732">Signal</keyword>
<organism evidence="2">
    <name type="scientific">Apis mellifera</name>
    <name type="common">Honeybee</name>
    <dbReference type="NCBI Taxonomy" id="7460"/>
    <lineage>
        <taxon>Eukaryota</taxon>
        <taxon>Metazoa</taxon>
        <taxon>Ecdysozoa</taxon>
        <taxon>Arthropoda</taxon>
        <taxon>Hexapoda</taxon>
        <taxon>Insecta</taxon>
        <taxon>Pterygota</taxon>
        <taxon>Neoptera</taxon>
        <taxon>Endopterygota</taxon>
        <taxon>Hymenoptera</taxon>
        <taxon>Apocrita</taxon>
        <taxon>Aculeata</taxon>
        <taxon>Apoidea</taxon>
        <taxon>Anthophila</taxon>
        <taxon>Apidae</taxon>
        <taxon>Apis</taxon>
    </lineage>
</organism>
<dbReference type="KEGG" id="ame:102656489"/>
<evidence type="ECO:0000313" key="3">
    <source>
        <dbReference type="Proteomes" id="UP000005203"/>
    </source>
</evidence>
<evidence type="ECO:0000313" key="2">
    <source>
        <dbReference type="EnsemblMetazoa" id="XP_016773095"/>
    </source>
</evidence>
<keyword evidence="3" id="KW-1185">Reference proteome</keyword>
<dbReference type="Proteomes" id="UP000005203">
    <property type="component" value="Linkage group LG1"/>
</dbReference>
<feature type="chain" id="PRO_5044659952" evidence="1">
    <location>
        <begin position="30"/>
        <end position="249"/>
    </location>
</feature>
<dbReference type="OrthoDB" id="6752508at2759"/>